<comment type="caution">
    <text evidence="2">The sequence shown here is derived from an EMBL/GenBank/DDBJ whole genome shotgun (WGS) entry which is preliminary data.</text>
</comment>
<evidence type="ECO:0000313" key="3">
    <source>
        <dbReference type="Proteomes" id="UP000006233"/>
    </source>
</evidence>
<keyword evidence="1" id="KW-1133">Transmembrane helix</keyword>
<dbReference type="Proteomes" id="UP000006233">
    <property type="component" value="Unassembled WGS sequence"/>
</dbReference>
<organism evidence="2 3">
    <name type="scientific">Leptotrichia hofstadii F0254</name>
    <dbReference type="NCBI Taxonomy" id="634994"/>
    <lineage>
        <taxon>Bacteria</taxon>
        <taxon>Fusobacteriati</taxon>
        <taxon>Fusobacteriota</taxon>
        <taxon>Fusobacteriia</taxon>
        <taxon>Fusobacteriales</taxon>
        <taxon>Leptotrichiaceae</taxon>
        <taxon>Leptotrichia</taxon>
    </lineage>
</organism>
<keyword evidence="1" id="KW-0812">Transmembrane</keyword>
<gene>
    <name evidence="2" type="ORF">GCWU000323_00419</name>
</gene>
<protein>
    <submittedName>
        <fullName evidence="2">Uncharacterized protein</fullName>
    </submittedName>
</protein>
<feature type="transmembrane region" description="Helical" evidence="1">
    <location>
        <begin position="28"/>
        <end position="51"/>
    </location>
</feature>
<dbReference type="AlphaFoldDB" id="C9MVY0"/>
<reference evidence="2 3" key="1">
    <citation type="submission" date="2009-09" db="EMBL/GenBank/DDBJ databases">
        <authorList>
            <person name="Weinstock G."/>
            <person name="Sodergren E."/>
            <person name="Clifton S."/>
            <person name="Fulton L."/>
            <person name="Fulton B."/>
            <person name="Courtney L."/>
            <person name="Fronick C."/>
            <person name="Harrison M."/>
            <person name="Strong C."/>
            <person name="Farmer C."/>
            <person name="Delahaunty K."/>
            <person name="Markovic C."/>
            <person name="Hall O."/>
            <person name="Minx P."/>
            <person name="Tomlinson C."/>
            <person name="Mitreva M."/>
            <person name="Nelson J."/>
            <person name="Hou S."/>
            <person name="Wollam A."/>
            <person name="Pepin K.H."/>
            <person name="Johnson M."/>
            <person name="Bhonagiri V."/>
            <person name="Nash W.E."/>
            <person name="Warren W."/>
            <person name="Chinwalla A."/>
            <person name="Mardis E.R."/>
            <person name="Wilson R.K."/>
        </authorList>
    </citation>
    <scope>NUCLEOTIDE SEQUENCE [LARGE SCALE GENOMIC DNA]</scope>
    <source>
        <strain evidence="2 3">F0254</strain>
    </source>
</reference>
<name>C9MVY0_9FUSO</name>
<proteinExistence type="predicted"/>
<keyword evidence="1" id="KW-0472">Membrane</keyword>
<dbReference type="HOGENOM" id="CLU_1238918_0_0_0"/>
<dbReference type="STRING" id="634994.GCWU000323_00419"/>
<evidence type="ECO:0000313" key="2">
    <source>
        <dbReference type="EMBL" id="EEX75170.1"/>
    </source>
</evidence>
<accession>C9MVY0</accession>
<evidence type="ECO:0000256" key="1">
    <source>
        <dbReference type="SAM" id="Phobius"/>
    </source>
</evidence>
<sequence>MFLIIVGLGLFFLFAILGLIQHIFGKINFKAIFIGILLFIAVIVVGIVIAINKVLDLSRIETVKNFISTIEEGDREQLNEAYNNPVLKISCKDKEVLIKLFMKPRKSDIGVYAMAQKLFEEGADNKQIKEEVNYTYENLQRIECSNKYKSVIKQYLNEQSNNISNFSYKKEFSKEEIKKRNKTKETEELARQGFLDTENAKEIIRIGEKRVKKTFQENNEQSQ</sequence>
<dbReference type="EMBL" id="ACVB02000007">
    <property type="protein sequence ID" value="EEX75170.1"/>
    <property type="molecule type" value="Genomic_DNA"/>
</dbReference>